<evidence type="ECO:0000313" key="1">
    <source>
        <dbReference type="EMBL" id="QHX42394.1"/>
    </source>
</evidence>
<dbReference type="AlphaFoldDB" id="A0A6P1XYS0"/>
<accession>A0A6P1XYS0</accession>
<reference evidence="1 2" key="1">
    <citation type="submission" date="2020-01" db="EMBL/GenBank/DDBJ databases">
        <title>Complete genome sequence of a human oral phylogroup 1 Treponema sp. strain ATCC 700766, originally isolated from periodontitis dental plaque.</title>
        <authorList>
            <person name="Chan Y."/>
            <person name="Huo Y.-B."/>
            <person name="Yu X.-L."/>
            <person name="Zeng H."/>
            <person name="Leung W.-K."/>
            <person name="Watt R.M."/>
        </authorList>
    </citation>
    <scope>NUCLEOTIDE SEQUENCE [LARGE SCALE GENOMIC DNA]</scope>
    <source>
        <strain evidence="1 2">OMZ 804</strain>
    </source>
</reference>
<evidence type="ECO:0000313" key="2">
    <source>
        <dbReference type="Proteomes" id="UP000464374"/>
    </source>
</evidence>
<dbReference type="NCBIfam" id="TIGR03309">
    <property type="entry name" value="matur_yqeB"/>
    <property type="match status" value="1"/>
</dbReference>
<protein>
    <submittedName>
        <fullName evidence="1">EF2563 family selenium-dependent molybdenum hydroxylase system protein</fullName>
    </submittedName>
</protein>
<sequence length="323" mass="33248">MKQSSPLIIVRGAGDLASGVLAVIHISGFRVLALETANPSAIRRTVAFSEAVRLGHCIIEGIEARLIAKEQAAAILSANDSESGADTTVALHGSEAITTVLSGAEVIATGINTLATETGAATDSKANPTSFIPIAVDPTGELIDILHPAAVVDAVIAKKNCGTRLDMAPLVIALGPGFTAGKDAHIVIETMRGHNLARLIYRGTALPNTGVPGLVGGESVLRVIHAPAEGTLRVIHDIGSSVTRGEVIARIIQADGSIIDVAASLNGIIRGMLPDGFVVRRGLKMADIDPRLTELNNCFTISDKARSLGGAVLTALLSRGIVP</sequence>
<name>A0A6P1XYS0_9SPIR</name>
<organism evidence="1 2">
    <name type="scientific">Treponema vincentii</name>
    <dbReference type="NCBI Taxonomy" id="69710"/>
    <lineage>
        <taxon>Bacteria</taxon>
        <taxon>Pseudomonadati</taxon>
        <taxon>Spirochaetota</taxon>
        <taxon>Spirochaetia</taxon>
        <taxon>Spirochaetales</taxon>
        <taxon>Treponemataceae</taxon>
        <taxon>Treponema</taxon>
    </lineage>
</organism>
<proteinExistence type="predicted"/>
<dbReference type="Proteomes" id="UP000464374">
    <property type="component" value="Chromosome"/>
</dbReference>
<dbReference type="EMBL" id="CP048020">
    <property type="protein sequence ID" value="QHX42394.1"/>
    <property type="molecule type" value="Genomic_DNA"/>
</dbReference>
<dbReference type="InterPro" id="IPR017695">
    <property type="entry name" value="Se-dep_Mo_hydrolase_YqeB"/>
</dbReference>
<gene>
    <name evidence="1" type="ORF">GWP43_01840</name>
</gene>
<dbReference type="KEGG" id="trz:GWP43_01840"/>